<evidence type="ECO:0008006" key="3">
    <source>
        <dbReference type="Google" id="ProtNLM"/>
    </source>
</evidence>
<dbReference type="Pfam" id="PF13911">
    <property type="entry name" value="AhpC-TSA_2"/>
    <property type="match status" value="1"/>
</dbReference>
<evidence type="ECO:0000256" key="1">
    <source>
        <dbReference type="SAM" id="SignalP"/>
    </source>
</evidence>
<reference evidence="2" key="1">
    <citation type="submission" date="2021-01" db="EMBL/GenBank/DDBJ databases">
        <authorList>
            <person name="Corre E."/>
            <person name="Pelletier E."/>
            <person name="Niang G."/>
            <person name="Scheremetjew M."/>
            <person name="Finn R."/>
            <person name="Kale V."/>
            <person name="Holt S."/>
            <person name="Cochrane G."/>
            <person name="Meng A."/>
            <person name="Brown T."/>
            <person name="Cohen L."/>
        </authorList>
    </citation>
    <scope>NUCLEOTIDE SEQUENCE</scope>
    <source>
        <strain evidence="2">CCMP1510</strain>
    </source>
</reference>
<name>A0A7S3JWJ4_9STRA</name>
<feature type="signal peptide" evidence="1">
    <location>
        <begin position="1"/>
        <end position="16"/>
    </location>
</feature>
<proteinExistence type="predicted"/>
<gene>
    <name evidence="2" type="ORF">ALAG00032_LOCUS6131</name>
</gene>
<organism evidence="2">
    <name type="scientific">Aureoumbra lagunensis</name>
    <dbReference type="NCBI Taxonomy" id="44058"/>
    <lineage>
        <taxon>Eukaryota</taxon>
        <taxon>Sar</taxon>
        <taxon>Stramenopiles</taxon>
        <taxon>Ochrophyta</taxon>
        <taxon>Pelagophyceae</taxon>
        <taxon>Pelagomonadales</taxon>
        <taxon>Aureoumbra</taxon>
    </lineage>
</organism>
<dbReference type="EMBL" id="HBIJ01008689">
    <property type="protein sequence ID" value="CAE0365389.1"/>
    <property type="molecule type" value="Transcribed_RNA"/>
</dbReference>
<keyword evidence="1" id="KW-0732">Signal</keyword>
<dbReference type="AlphaFoldDB" id="A0A7S3JWJ4"/>
<protein>
    <recommendedName>
        <fullName evidence="3">Alkyl hydroperoxide reductase subunit C/ Thiol specific antioxidant domain-containing protein</fullName>
    </recommendedName>
</protein>
<evidence type="ECO:0000313" key="2">
    <source>
        <dbReference type="EMBL" id="CAE0365389.1"/>
    </source>
</evidence>
<feature type="chain" id="PRO_5030582021" description="Alkyl hydroperoxide reductase subunit C/ Thiol specific antioxidant domain-containing protein" evidence="1">
    <location>
        <begin position="17"/>
        <end position="301"/>
    </location>
</feature>
<accession>A0A7S3JWJ4</accession>
<dbReference type="InterPro" id="IPR032801">
    <property type="entry name" value="PXL2A/B/C"/>
</dbReference>
<sequence length="301" mass="33348">MLTFIISWLFVSHVNGLAPTVKRLQGIRVDRVNREDASTSMLDLGEWVETSPCKSLIVFSTYAADFNNIEYSQRLSYYSDKLSELGVERQAIIVNAEPDACVKLAELLELSSSVDLLSDPDGAAGRAFGVSRGWMPDDDKLEIFSISIPLSPYGKLFGMLWGLGAWATLPAVIGGYLGNPFSAQPWIESAFKQNNKAGRWPETNSDQFKQIPLVGEWGRRPLELATLRLQNMLGVSIKYWNDLRPSDDHLDLLTQLGGCCLFDSKAKSVIYEWRDPGICAVCNFEDILAALSPPSLTTSSE</sequence>